<reference evidence="3 4" key="1">
    <citation type="submission" date="2014-11" db="EMBL/GenBank/DDBJ databases">
        <title>Genome sequence of Pseudomonas tuomuerensis JCM 14085.</title>
        <authorList>
            <person name="Shin S.-K."/>
            <person name="Yi H."/>
        </authorList>
    </citation>
    <scope>NUCLEOTIDE SEQUENCE [LARGE SCALE GENOMIC DNA]</scope>
    <source>
        <strain evidence="3 4">JCM 14085</strain>
    </source>
</reference>
<sequence length="82" mass="8125">MTAIELMVEGMTCGNCAKHVDEALRPLAGVQNVEVDLAGGRVRISGDADSAALIAALDDAGYPARLAGGRKSGGSCCGGCCG</sequence>
<name>A0A0B3C0V4_9PSED</name>
<keyword evidence="4" id="KW-1185">Reference proteome</keyword>
<dbReference type="Gene3D" id="3.30.70.100">
    <property type="match status" value="1"/>
</dbReference>
<evidence type="ECO:0000313" key="3">
    <source>
        <dbReference type="EMBL" id="KHO66554.1"/>
    </source>
</evidence>
<evidence type="ECO:0000256" key="1">
    <source>
        <dbReference type="ARBA" id="ARBA00022723"/>
    </source>
</evidence>
<evidence type="ECO:0000259" key="2">
    <source>
        <dbReference type="PROSITE" id="PS50846"/>
    </source>
</evidence>
<dbReference type="SUPFAM" id="SSF55008">
    <property type="entry name" value="HMA, heavy metal-associated domain"/>
    <property type="match status" value="1"/>
</dbReference>
<keyword evidence="1" id="KW-0479">Metal-binding</keyword>
<dbReference type="Proteomes" id="UP000030980">
    <property type="component" value="Unassembled WGS sequence"/>
</dbReference>
<dbReference type="GO" id="GO:0046872">
    <property type="term" value="F:metal ion binding"/>
    <property type="evidence" value="ECO:0007669"/>
    <property type="project" value="UniProtKB-KW"/>
</dbReference>
<feature type="domain" description="HMA" evidence="2">
    <location>
        <begin position="2"/>
        <end position="65"/>
    </location>
</feature>
<dbReference type="InterPro" id="IPR036163">
    <property type="entry name" value="HMA_dom_sf"/>
</dbReference>
<dbReference type="EMBL" id="JTAK01000001">
    <property type="protein sequence ID" value="KHO66554.1"/>
    <property type="molecule type" value="Genomic_DNA"/>
</dbReference>
<dbReference type="CDD" id="cd00371">
    <property type="entry name" value="HMA"/>
    <property type="match status" value="1"/>
</dbReference>
<dbReference type="InterPro" id="IPR017969">
    <property type="entry name" value="Heavy-metal-associated_CS"/>
</dbReference>
<dbReference type="STRING" id="706570.PT85_03065"/>
<comment type="caution">
    <text evidence="3">The sequence shown here is derived from an EMBL/GenBank/DDBJ whole genome shotgun (WGS) entry which is preliminary data.</text>
</comment>
<accession>A0A0B3C0V4</accession>
<dbReference type="OrthoDB" id="9814359at2"/>
<dbReference type="PROSITE" id="PS01047">
    <property type="entry name" value="HMA_1"/>
    <property type="match status" value="1"/>
</dbReference>
<dbReference type="PROSITE" id="PS50846">
    <property type="entry name" value="HMA_2"/>
    <property type="match status" value="1"/>
</dbReference>
<proteinExistence type="predicted"/>
<dbReference type="AlphaFoldDB" id="A0A0B3C0V4"/>
<protein>
    <submittedName>
        <fullName evidence="3">Copper-binding protein</fullName>
    </submittedName>
</protein>
<dbReference type="Pfam" id="PF00403">
    <property type="entry name" value="HMA"/>
    <property type="match status" value="1"/>
</dbReference>
<organism evidence="3 4">
    <name type="scientific">Pseudomonas flexibilis</name>
    <dbReference type="NCBI Taxonomy" id="706570"/>
    <lineage>
        <taxon>Bacteria</taxon>
        <taxon>Pseudomonadati</taxon>
        <taxon>Pseudomonadota</taxon>
        <taxon>Gammaproteobacteria</taxon>
        <taxon>Pseudomonadales</taxon>
        <taxon>Pseudomonadaceae</taxon>
        <taxon>Pseudomonas</taxon>
    </lineage>
</organism>
<gene>
    <name evidence="3" type="ORF">PT85_03065</name>
</gene>
<dbReference type="InterPro" id="IPR006121">
    <property type="entry name" value="HMA_dom"/>
</dbReference>
<evidence type="ECO:0000313" key="4">
    <source>
        <dbReference type="Proteomes" id="UP000030980"/>
    </source>
</evidence>
<dbReference type="RefSeq" id="WP_039605882.1">
    <property type="nucleotide sequence ID" value="NZ_FMUP01000005.1"/>
</dbReference>